<evidence type="ECO:0000313" key="3">
    <source>
        <dbReference type="Proteomes" id="UP001229421"/>
    </source>
</evidence>
<sequence length="97" mass="10835">MGNVLVQRNYLLYGYTTCICLEATKLCTWSSEDDNEDEGRYEDAVCDNDGVEIARDEDVGIEDVGFEGVSYEDTGGKDNGGGERPWIRHFGDKLDVE</sequence>
<feature type="region of interest" description="Disordered" evidence="1">
    <location>
        <begin position="68"/>
        <end position="97"/>
    </location>
</feature>
<evidence type="ECO:0000313" key="2">
    <source>
        <dbReference type="EMBL" id="KAK1423467.1"/>
    </source>
</evidence>
<evidence type="ECO:0000256" key="1">
    <source>
        <dbReference type="SAM" id="MobiDB-lite"/>
    </source>
</evidence>
<dbReference type="EMBL" id="JAUHHV010000005">
    <property type="protein sequence ID" value="KAK1423467.1"/>
    <property type="molecule type" value="Genomic_DNA"/>
</dbReference>
<dbReference type="AlphaFoldDB" id="A0AAD8NWC6"/>
<feature type="compositionally biased region" description="Basic and acidic residues" evidence="1">
    <location>
        <begin position="85"/>
        <end position="97"/>
    </location>
</feature>
<dbReference type="Proteomes" id="UP001229421">
    <property type="component" value="Unassembled WGS sequence"/>
</dbReference>
<comment type="caution">
    <text evidence="2">The sequence shown here is derived from an EMBL/GenBank/DDBJ whole genome shotgun (WGS) entry which is preliminary data.</text>
</comment>
<protein>
    <submittedName>
        <fullName evidence="2">Uncharacterized protein</fullName>
    </submittedName>
</protein>
<gene>
    <name evidence="2" type="ORF">QVD17_18770</name>
</gene>
<organism evidence="2 3">
    <name type="scientific">Tagetes erecta</name>
    <name type="common">African marigold</name>
    <dbReference type="NCBI Taxonomy" id="13708"/>
    <lineage>
        <taxon>Eukaryota</taxon>
        <taxon>Viridiplantae</taxon>
        <taxon>Streptophyta</taxon>
        <taxon>Embryophyta</taxon>
        <taxon>Tracheophyta</taxon>
        <taxon>Spermatophyta</taxon>
        <taxon>Magnoliopsida</taxon>
        <taxon>eudicotyledons</taxon>
        <taxon>Gunneridae</taxon>
        <taxon>Pentapetalae</taxon>
        <taxon>asterids</taxon>
        <taxon>campanulids</taxon>
        <taxon>Asterales</taxon>
        <taxon>Asteraceae</taxon>
        <taxon>Asteroideae</taxon>
        <taxon>Heliantheae alliance</taxon>
        <taxon>Tageteae</taxon>
        <taxon>Tagetes</taxon>
    </lineage>
</organism>
<name>A0AAD8NWC6_TARER</name>
<reference evidence="2" key="1">
    <citation type="journal article" date="2023" name="bioRxiv">
        <title>Improved chromosome-level genome assembly for marigold (Tagetes erecta).</title>
        <authorList>
            <person name="Jiang F."/>
            <person name="Yuan L."/>
            <person name="Wang S."/>
            <person name="Wang H."/>
            <person name="Xu D."/>
            <person name="Wang A."/>
            <person name="Fan W."/>
        </authorList>
    </citation>
    <scope>NUCLEOTIDE SEQUENCE</scope>
    <source>
        <strain evidence="2">WSJ</strain>
        <tissue evidence="2">Leaf</tissue>
    </source>
</reference>
<keyword evidence="3" id="KW-1185">Reference proteome</keyword>
<accession>A0AAD8NWC6</accession>
<proteinExistence type="predicted"/>